<dbReference type="EMBL" id="DVMY01000007">
    <property type="protein sequence ID" value="HIU36706.1"/>
    <property type="molecule type" value="Genomic_DNA"/>
</dbReference>
<dbReference type="GO" id="GO:0006285">
    <property type="term" value="P:base-excision repair, AP site formation"/>
    <property type="evidence" value="ECO:0007669"/>
    <property type="project" value="TreeGrafter"/>
</dbReference>
<dbReference type="PANTHER" id="PTHR43003:SF5">
    <property type="entry name" value="DNA-3-METHYLADENINE GLYCOSYLASE"/>
    <property type="match status" value="1"/>
</dbReference>
<dbReference type="GO" id="GO:0043916">
    <property type="term" value="F:DNA-7-methylguanine glycosylase activity"/>
    <property type="evidence" value="ECO:0007669"/>
    <property type="project" value="TreeGrafter"/>
</dbReference>
<name>A0A9D1IH90_9BURK</name>
<evidence type="ECO:0000256" key="2">
    <source>
        <dbReference type="ARBA" id="ARBA00012000"/>
    </source>
</evidence>
<dbReference type="Gene3D" id="1.10.1670.40">
    <property type="match status" value="1"/>
</dbReference>
<dbReference type="GO" id="GO:0032993">
    <property type="term" value="C:protein-DNA complex"/>
    <property type="evidence" value="ECO:0007669"/>
    <property type="project" value="TreeGrafter"/>
</dbReference>
<dbReference type="Gene3D" id="1.10.340.30">
    <property type="entry name" value="Hypothetical protein, domain 2"/>
    <property type="match status" value="1"/>
</dbReference>
<reference evidence="6" key="1">
    <citation type="submission" date="2020-10" db="EMBL/GenBank/DDBJ databases">
        <authorList>
            <person name="Gilroy R."/>
        </authorList>
    </citation>
    <scope>NUCLEOTIDE SEQUENCE</scope>
    <source>
        <strain evidence="6">7463</strain>
    </source>
</reference>
<evidence type="ECO:0000256" key="1">
    <source>
        <dbReference type="ARBA" id="ARBA00000086"/>
    </source>
</evidence>
<keyword evidence="3" id="KW-0227">DNA damage</keyword>
<dbReference type="InterPro" id="IPR003265">
    <property type="entry name" value="HhH-GPD_domain"/>
</dbReference>
<reference evidence="6" key="2">
    <citation type="journal article" date="2021" name="PeerJ">
        <title>Extensive microbial diversity within the chicken gut microbiome revealed by metagenomics and culture.</title>
        <authorList>
            <person name="Gilroy R."/>
            <person name="Ravi A."/>
            <person name="Getino M."/>
            <person name="Pursley I."/>
            <person name="Horton D.L."/>
            <person name="Alikhan N.F."/>
            <person name="Baker D."/>
            <person name="Gharbi K."/>
            <person name="Hall N."/>
            <person name="Watson M."/>
            <person name="Adriaenssens E.M."/>
            <person name="Foster-Nyarko E."/>
            <person name="Jarju S."/>
            <person name="Secka A."/>
            <person name="Antonio M."/>
            <person name="Oren A."/>
            <person name="Chaudhuri R.R."/>
            <person name="La Ragione R."/>
            <person name="Hildebrand F."/>
            <person name="Pallen M.J."/>
        </authorList>
    </citation>
    <scope>NUCLEOTIDE SEQUENCE</scope>
    <source>
        <strain evidence="6">7463</strain>
    </source>
</reference>
<protein>
    <recommendedName>
        <fullName evidence="2">DNA-3-methyladenine glycosylase II</fullName>
        <ecNumber evidence="2">3.2.2.21</ecNumber>
    </recommendedName>
</protein>
<dbReference type="SMART" id="SM00478">
    <property type="entry name" value="ENDO3c"/>
    <property type="match status" value="1"/>
</dbReference>
<accession>A0A9D1IH90</accession>
<organism evidence="6 7">
    <name type="scientific">Candidatus Aphodousia faecigallinarum</name>
    <dbReference type="NCBI Taxonomy" id="2840677"/>
    <lineage>
        <taxon>Bacteria</taxon>
        <taxon>Pseudomonadati</taxon>
        <taxon>Pseudomonadota</taxon>
        <taxon>Betaproteobacteria</taxon>
        <taxon>Burkholderiales</taxon>
        <taxon>Sutterellaceae</taxon>
        <taxon>Sutterellaceae incertae sedis</taxon>
        <taxon>Candidatus Aphodousia</taxon>
    </lineage>
</organism>
<evidence type="ECO:0000313" key="7">
    <source>
        <dbReference type="Proteomes" id="UP000824083"/>
    </source>
</evidence>
<evidence type="ECO:0000259" key="5">
    <source>
        <dbReference type="SMART" id="SM00478"/>
    </source>
</evidence>
<evidence type="ECO:0000256" key="4">
    <source>
        <dbReference type="ARBA" id="ARBA00023204"/>
    </source>
</evidence>
<evidence type="ECO:0000313" key="6">
    <source>
        <dbReference type="EMBL" id="HIU36706.1"/>
    </source>
</evidence>
<gene>
    <name evidence="6" type="ORF">IAC56_00265</name>
</gene>
<dbReference type="InterPro" id="IPR011257">
    <property type="entry name" value="DNA_glycosylase"/>
</dbReference>
<dbReference type="EC" id="3.2.2.21" evidence="2"/>
<feature type="domain" description="HhH-GPD" evidence="5">
    <location>
        <begin position="74"/>
        <end position="233"/>
    </location>
</feature>
<sequence>MAQLGSACWLKNQTKPAPMSNKLILTSAFPEYWEEALCYLSQRDPVMSELINRYRSVHFMPHESVLVSLLRAIVGQQISNKAAATLWERLSAEKVGCWESFVLATPSESLRAIGLNPRKIAAMKEVAWRWVDGRWSEAFFSSLTDDAVIREVESIKGLGEWSAMSVLIFGLKRPDVLPLGDFGVRQALVNLYFPDENVVSVSRSGAQSRVKLVANVWAPYRTVATWFLWRSLENTPLEKESE</sequence>
<dbReference type="InterPro" id="IPR051912">
    <property type="entry name" value="Alkylbase_DNA_Glycosylase/TA"/>
</dbReference>
<dbReference type="GO" id="GO:0006307">
    <property type="term" value="P:DNA alkylation repair"/>
    <property type="evidence" value="ECO:0007669"/>
    <property type="project" value="TreeGrafter"/>
</dbReference>
<keyword evidence="4" id="KW-0234">DNA repair</keyword>
<comment type="catalytic activity">
    <reaction evidence="1">
        <text>Hydrolysis of alkylated DNA, releasing 3-methyladenine, 3-methylguanine, 7-methylguanine and 7-methyladenine.</text>
        <dbReference type="EC" id="3.2.2.21"/>
    </reaction>
</comment>
<evidence type="ECO:0000256" key="3">
    <source>
        <dbReference type="ARBA" id="ARBA00022763"/>
    </source>
</evidence>
<dbReference type="GO" id="GO:0008725">
    <property type="term" value="F:DNA-3-methyladenine glycosylase activity"/>
    <property type="evidence" value="ECO:0007669"/>
    <property type="project" value="TreeGrafter"/>
</dbReference>
<comment type="caution">
    <text evidence="6">The sequence shown here is derived from an EMBL/GenBank/DDBJ whole genome shotgun (WGS) entry which is preliminary data.</text>
</comment>
<dbReference type="AlphaFoldDB" id="A0A9D1IH90"/>
<dbReference type="PANTHER" id="PTHR43003">
    <property type="entry name" value="DNA-3-METHYLADENINE GLYCOSYLASE"/>
    <property type="match status" value="1"/>
</dbReference>
<proteinExistence type="predicted"/>
<dbReference type="SUPFAM" id="SSF48150">
    <property type="entry name" value="DNA-glycosylase"/>
    <property type="match status" value="1"/>
</dbReference>
<dbReference type="Proteomes" id="UP000824083">
    <property type="component" value="Unassembled WGS sequence"/>
</dbReference>
<dbReference type="GO" id="GO:0032131">
    <property type="term" value="F:alkylated DNA binding"/>
    <property type="evidence" value="ECO:0007669"/>
    <property type="project" value="TreeGrafter"/>
</dbReference>